<reference evidence="2 3" key="1">
    <citation type="submission" date="2023-11" db="EMBL/GenBank/DDBJ databases">
        <title>A Novel Polar Bacteriovorax (B. antarcticus) Isolated from the Biocrust in Antarctica.</title>
        <authorList>
            <person name="Mun W."/>
            <person name="Choi S.Y."/>
            <person name="Mitchell R.J."/>
        </authorList>
    </citation>
    <scope>NUCLEOTIDE SEQUENCE [LARGE SCALE GENOMIC DNA]</scope>
    <source>
        <strain evidence="2 3">PP10</strain>
    </source>
</reference>
<sequence length="231" mass="25100">MFIKSIHTYVAIIGALALFQANARAEDLVNQTASVSLGYVIAKYKLSASNVDQTIDSDTLKLKGAYSRLLNLKYVLFSTAQLYKVTMADSATNSEKNELMGGLEVGVRYLINPRFSATLSGELQRLVFFKANNTTVSGGGHWSPTISAAGFYQAISRERFSIIPSVKASLILGAGDSKTGIAYLVNATYNHYLPELRLSASLGYESRTQKYNELKLTESGPQLTVGVGKSF</sequence>
<evidence type="ECO:0008006" key="4">
    <source>
        <dbReference type="Google" id="ProtNLM"/>
    </source>
</evidence>
<feature type="chain" id="PRO_5047102164" description="Outer membrane protein beta-barrel domain-containing protein" evidence="1">
    <location>
        <begin position="26"/>
        <end position="231"/>
    </location>
</feature>
<dbReference type="RefSeq" id="WP_323577005.1">
    <property type="nucleotide sequence ID" value="NZ_JAYGJQ010000002.1"/>
</dbReference>
<evidence type="ECO:0000313" key="3">
    <source>
        <dbReference type="Proteomes" id="UP001302274"/>
    </source>
</evidence>
<dbReference type="Proteomes" id="UP001302274">
    <property type="component" value="Unassembled WGS sequence"/>
</dbReference>
<comment type="caution">
    <text evidence="2">The sequence shown here is derived from an EMBL/GenBank/DDBJ whole genome shotgun (WGS) entry which is preliminary data.</text>
</comment>
<dbReference type="EMBL" id="JAYGJQ010000002">
    <property type="protein sequence ID" value="MEA9357111.1"/>
    <property type="molecule type" value="Genomic_DNA"/>
</dbReference>
<name>A0ABU5VVP5_9BACT</name>
<protein>
    <recommendedName>
        <fullName evidence="4">Outer membrane protein beta-barrel domain-containing protein</fullName>
    </recommendedName>
</protein>
<organism evidence="2 3">
    <name type="scientific">Bacteriovorax antarcticus</name>
    <dbReference type="NCBI Taxonomy" id="3088717"/>
    <lineage>
        <taxon>Bacteria</taxon>
        <taxon>Pseudomonadati</taxon>
        <taxon>Bdellovibrionota</taxon>
        <taxon>Bacteriovoracia</taxon>
        <taxon>Bacteriovoracales</taxon>
        <taxon>Bacteriovoracaceae</taxon>
        <taxon>Bacteriovorax</taxon>
    </lineage>
</organism>
<keyword evidence="3" id="KW-1185">Reference proteome</keyword>
<feature type="signal peptide" evidence="1">
    <location>
        <begin position="1"/>
        <end position="25"/>
    </location>
</feature>
<accession>A0ABU5VVP5</accession>
<evidence type="ECO:0000256" key="1">
    <source>
        <dbReference type="SAM" id="SignalP"/>
    </source>
</evidence>
<keyword evidence="1" id="KW-0732">Signal</keyword>
<proteinExistence type="predicted"/>
<evidence type="ECO:0000313" key="2">
    <source>
        <dbReference type="EMBL" id="MEA9357111.1"/>
    </source>
</evidence>
<gene>
    <name evidence="2" type="ORF">SHI21_12880</name>
</gene>